<accession>A0A317QDX4</accession>
<gene>
    <name evidence="1" type="ORF">DET45_102145</name>
</gene>
<name>A0A317QDX4_9GAMM</name>
<proteinExistence type="predicted"/>
<comment type="caution">
    <text evidence="1">The sequence shown here is derived from an EMBL/GenBank/DDBJ whole genome shotgun (WGS) entry which is preliminary data.</text>
</comment>
<organism evidence="1 2">
    <name type="scientific">Pseudidiomarina maritima</name>
    <dbReference type="NCBI Taxonomy" id="519453"/>
    <lineage>
        <taxon>Bacteria</taxon>
        <taxon>Pseudomonadati</taxon>
        <taxon>Pseudomonadota</taxon>
        <taxon>Gammaproteobacteria</taxon>
        <taxon>Alteromonadales</taxon>
        <taxon>Idiomarinaceae</taxon>
        <taxon>Pseudidiomarina</taxon>
    </lineage>
</organism>
<evidence type="ECO:0000313" key="1">
    <source>
        <dbReference type="EMBL" id="PWW15141.1"/>
    </source>
</evidence>
<keyword evidence="2" id="KW-1185">Reference proteome</keyword>
<sequence>MRLKRTDYERSTWELLVFSRYLGMLDAYYMKRIKSLPVCSENLTEYYQLHFTWSHKGIACCVKGFRRLPTLGDRVFAFMDNYTHRLREYFGDDAVNDQVF</sequence>
<dbReference type="RefSeq" id="WP_110075086.1">
    <property type="nucleotide sequence ID" value="NZ_QGTT01000002.1"/>
</dbReference>
<dbReference type="Proteomes" id="UP000246964">
    <property type="component" value="Unassembled WGS sequence"/>
</dbReference>
<dbReference type="EMBL" id="QGTT01000002">
    <property type="protein sequence ID" value="PWW15141.1"/>
    <property type="molecule type" value="Genomic_DNA"/>
</dbReference>
<dbReference type="AlphaFoldDB" id="A0A317QDX4"/>
<protein>
    <submittedName>
        <fullName evidence="1">Uncharacterized protein</fullName>
    </submittedName>
</protein>
<evidence type="ECO:0000313" key="2">
    <source>
        <dbReference type="Proteomes" id="UP000246964"/>
    </source>
</evidence>
<reference evidence="1 2" key="1">
    <citation type="submission" date="2018-05" db="EMBL/GenBank/DDBJ databases">
        <title>Freshwater and sediment microbial communities from various areas in North America, analyzing microbe dynamics in response to fracking.</title>
        <authorList>
            <person name="Lamendella R."/>
        </authorList>
    </citation>
    <scope>NUCLEOTIDE SEQUENCE [LARGE SCALE GENOMIC DNA]</scope>
    <source>
        <strain evidence="1 2">125B1</strain>
    </source>
</reference>